<dbReference type="EMBL" id="AP017312">
    <property type="protein sequence ID" value="BAU29478.1"/>
    <property type="molecule type" value="Genomic_DNA"/>
</dbReference>
<gene>
    <name evidence="1" type="ORF">CB4_03678</name>
</gene>
<dbReference type="AlphaFoldDB" id="A0A0U5BD02"/>
<evidence type="ECO:0000313" key="2">
    <source>
        <dbReference type="Proteomes" id="UP000217696"/>
    </source>
</evidence>
<dbReference type="RefSeq" id="WP_157738056.1">
    <property type="nucleotide sequence ID" value="NZ_AP017312.1"/>
</dbReference>
<dbReference type="InterPro" id="IPR037208">
    <property type="entry name" value="Spo0E-like_sf"/>
</dbReference>
<dbReference type="KEGG" id="asoc:CB4_03678"/>
<sequence>METEHNLPDKIEELKHVLVLTATKHDFDFQNPRVLHLSRKLDTLILKSMRETYSS</sequence>
<evidence type="ECO:0000313" key="1">
    <source>
        <dbReference type="EMBL" id="BAU29478.1"/>
    </source>
</evidence>
<dbReference type="InterPro" id="IPR036638">
    <property type="entry name" value="HLH_DNA-bd_sf"/>
</dbReference>
<dbReference type="SUPFAM" id="SSF140500">
    <property type="entry name" value="BAS1536-like"/>
    <property type="match status" value="1"/>
</dbReference>
<proteinExistence type="predicted"/>
<dbReference type="InterPro" id="IPR018540">
    <property type="entry name" value="Spo0E-like"/>
</dbReference>
<protein>
    <submittedName>
        <fullName evidence="1">Spo0E like sporulation regulatory protein</fullName>
    </submittedName>
</protein>
<dbReference type="Gene3D" id="4.10.280.10">
    <property type="entry name" value="Helix-loop-helix DNA-binding domain"/>
    <property type="match status" value="1"/>
</dbReference>
<accession>A0A0U5BD02</accession>
<organism evidence="1 2">
    <name type="scientific">Aneurinibacillus soli</name>
    <dbReference type="NCBI Taxonomy" id="1500254"/>
    <lineage>
        <taxon>Bacteria</taxon>
        <taxon>Bacillati</taxon>
        <taxon>Bacillota</taxon>
        <taxon>Bacilli</taxon>
        <taxon>Bacillales</taxon>
        <taxon>Paenibacillaceae</taxon>
        <taxon>Aneurinibacillus group</taxon>
        <taxon>Aneurinibacillus</taxon>
    </lineage>
</organism>
<name>A0A0U5BD02_9BACL</name>
<dbReference type="Proteomes" id="UP000217696">
    <property type="component" value="Chromosome"/>
</dbReference>
<dbReference type="GO" id="GO:0046983">
    <property type="term" value="F:protein dimerization activity"/>
    <property type="evidence" value="ECO:0007669"/>
    <property type="project" value="InterPro"/>
</dbReference>
<keyword evidence="2" id="KW-1185">Reference proteome</keyword>
<dbReference type="GO" id="GO:0043937">
    <property type="term" value="P:regulation of sporulation"/>
    <property type="evidence" value="ECO:0007669"/>
    <property type="project" value="InterPro"/>
</dbReference>
<dbReference type="Pfam" id="PF09388">
    <property type="entry name" value="SpoOE-like"/>
    <property type="match status" value="1"/>
</dbReference>
<reference evidence="1 2" key="1">
    <citation type="submission" date="2015-12" db="EMBL/GenBank/DDBJ databases">
        <title>Genome sequence of Aneurinibacillus soli.</title>
        <authorList>
            <person name="Lee J.S."/>
            <person name="Lee K.C."/>
            <person name="Kim K.K."/>
            <person name="Lee B.W."/>
        </authorList>
    </citation>
    <scope>NUCLEOTIDE SEQUENCE [LARGE SCALE GENOMIC DNA]</scope>
    <source>
        <strain evidence="1 2">CB4</strain>
    </source>
</reference>